<name>A0A2G4SKN3_RHIZD</name>
<dbReference type="GeneID" id="35445112"/>
<feature type="region of interest" description="Disordered" evidence="5">
    <location>
        <begin position="1"/>
        <end position="32"/>
    </location>
</feature>
<dbReference type="SUPFAM" id="SSF57701">
    <property type="entry name" value="Zn2/Cys6 DNA-binding domain"/>
    <property type="match status" value="1"/>
</dbReference>
<dbReference type="GO" id="GO:0000981">
    <property type="term" value="F:DNA-binding transcription factor activity, RNA polymerase II-specific"/>
    <property type="evidence" value="ECO:0007669"/>
    <property type="project" value="InterPro"/>
</dbReference>
<dbReference type="PANTHER" id="PTHR46910:SF3">
    <property type="entry name" value="HALOTOLERANCE PROTEIN 9-RELATED"/>
    <property type="match status" value="1"/>
</dbReference>
<feature type="region of interest" description="Disordered" evidence="5">
    <location>
        <begin position="657"/>
        <end position="710"/>
    </location>
</feature>
<comment type="subcellular location">
    <subcellularLocation>
        <location evidence="1">Nucleus</location>
    </subcellularLocation>
</comment>
<organism evidence="7 8">
    <name type="scientific">Rhizopus microsporus ATCC 52813</name>
    <dbReference type="NCBI Taxonomy" id="1340429"/>
    <lineage>
        <taxon>Eukaryota</taxon>
        <taxon>Fungi</taxon>
        <taxon>Fungi incertae sedis</taxon>
        <taxon>Mucoromycota</taxon>
        <taxon>Mucoromycotina</taxon>
        <taxon>Mucoromycetes</taxon>
        <taxon>Mucorales</taxon>
        <taxon>Mucorineae</taxon>
        <taxon>Rhizopodaceae</taxon>
        <taxon>Rhizopus</taxon>
    </lineage>
</organism>
<feature type="compositionally biased region" description="Polar residues" evidence="5">
    <location>
        <begin position="662"/>
        <end position="672"/>
    </location>
</feature>
<feature type="compositionally biased region" description="Polar residues" evidence="5">
    <location>
        <begin position="1"/>
        <end position="23"/>
    </location>
</feature>
<dbReference type="SMART" id="SM00906">
    <property type="entry name" value="Fungal_trans"/>
    <property type="match status" value="1"/>
</dbReference>
<feature type="compositionally biased region" description="Low complexity" evidence="5">
    <location>
        <begin position="547"/>
        <end position="557"/>
    </location>
</feature>
<dbReference type="InterPro" id="IPR007219">
    <property type="entry name" value="XnlR_reg_dom"/>
</dbReference>
<dbReference type="Pfam" id="PF00172">
    <property type="entry name" value="Zn_clus"/>
    <property type="match status" value="1"/>
</dbReference>
<feature type="domain" description="Zn(2)-C6 fungal-type" evidence="6">
    <location>
        <begin position="33"/>
        <end position="62"/>
    </location>
</feature>
<dbReference type="GO" id="GO:0008270">
    <property type="term" value="F:zinc ion binding"/>
    <property type="evidence" value="ECO:0007669"/>
    <property type="project" value="InterPro"/>
</dbReference>
<dbReference type="Proteomes" id="UP000242254">
    <property type="component" value="Unassembled WGS sequence"/>
</dbReference>
<dbReference type="Gene3D" id="4.10.240.10">
    <property type="entry name" value="Zn(2)-C6 fungal-type DNA-binding domain"/>
    <property type="match status" value="1"/>
</dbReference>
<evidence type="ECO:0000256" key="3">
    <source>
        <dbReference type="ARBA" id="ARBA00023125"/>
    </source>
</evidence>
<feature type="region of interest" description="Disordered" evidence="5">
    <location>
        <begin position="542"/>
        <end position="623"/>
    </location>
</feature>
<evidence type="ECO:0000256" key="2">
    <source>
        <dbReference type="ARBA" id="ARBA00022723"/>
    </source>
</evidence>
<dbReference type="RefSeq" id="XP_023462654.1">
    <property type="nucleotide sequence ID" value="XM_023614123.1"/>
</dbReference>
<feature type="compositionally biased region" description="Polar residues" evidence="5">
    <location>
        <begin position="558"/>
        <end position="570"/>
    </location>
</feature>
<feature type="compositionally biased region" description="Polar residues" evidence="5">
    <location>
        <begin position="583"/>
        <end position="601"/>
    </location>
</feature>
<evidence type="ECO:0000259" key="6">
    <source>
        <dbReference type="PROSITE" id="PS50048"/>
    </source>
</evidence>
<evidence type="ECO:0000256" key="5">
    <source>
        <dbReference type="SAM" id="MobiDB-lite"/>
    </source>
</evidence>
<dbReference type="GO" id="GO:0005634">
    <property type="term" value="C:nucleus"/>
    <property type="evidence" value="ECO:0007669"/>
    <property type="project" value="UniProtKB-SubCell"/>
</dbReference>
<evidence type="ECO:0000256" key="4">
    <source>
        <dbReference type="ARBA" id="ARBA00023242"/>
    </source>
</evidence>
<keyword evidence="2" id="KW-0479">Metal-binding</keyword>
<evidence type="ECO:0000313" key="8">
    <source>
        <dbReference type="Proteomes" id="UP000242254"/>
    </source>
</evidence>
<dbReference type="STRING" id="1340429.A0A2G4SKN3"/>
<feature type="compositionally biased region" description="Low complexity" evidence="5">
    <location>
        <begin position="678"/>
        <end position="688"/>
    </location>
</feature>
<proteinExistence type="predicted"/>
<dbReference type="EMBL" id="KZ303861">
    <property type="protein sequence ID" value="PHZ08946.1"/>
    <property type="molecule type" value="Genomic_DNA"/>
</dbReference>
<keyword evidence="3" id="KW-0238">DNA-binding</keyword>
<dbReference type="GO" id="GO:0006351">
    <property type="term" value="P:DNA-templated transcription"/>
    <property type="evidence" value="ECO:0007669"/>
    <property type="project" value="InterPro"/>
</dbReference>
<dbReference type="AlphaFoldDB" id="A0A2G4SKN3"/>
<dbReference type="InterPro" id="IPR001138">
    <property type="entry name" value="Zn2Cys6_DnaBD"/>
</dbReference>
<dbReference type="CDD" id="cd12148">
    <property type="entry name" value="fungal_TF_MHR"/>
    <property type="match status" value="1"/>
</dbReference>
<dbReference type="SMART" id="SM00066">
    <property type="entry name" value="GAL4"/>
    <property type="match status" value="1"/>
</dbReference>
<gene>
    <name evidence="7" type="ORF">RHIMIDRAFT_294769</name>
</gene>
<evidence type="ECO:0000313" key="7">
    <source>
        <dbReference type="EMBL" id="PHZ08946.1"/>
    </source>
</evidence>
<dbReference type="GO" id="GO:0003677">
    <property type="term" value="F:DNA binding"/>
    <property type="evidence" value="ECO:0007669"/>
    <property type="project" value="UniProtKB-KW"/>
</dbReference>
<dbReference type="PROSITE" id="PS00463">
    <property type="entry name" value="ZN2_CY6_FUNGAL_1"/>
    <property type="match status" value="1"/>
</dbReference>
<dbReference type="Pfam" id="PF04082">
    <property type="entry name" value="Fungal_trans"/>
    <property type="match status" value="1"/>
</dbReference>
<evidence type="ECO:0000256" key="1">
    <source>
        <dbReference type="ARBA" id="ARBA00004123"/>
    </source>
</evidence>
<protein>
    <recommendedName>
        <fullName evidence="6">Zn(2)-C6 fungal-type domain-containing protein</fullName>
    </recommendedName>
</protein>
<accession>A0A2G4SKN3</accession>
<reference evidence="7 8" key="1">
    <citation type="journal article" date="2016" name="Proc. Natl. Acad. Sci. U.S.A.">
        <title>Lipid metabolic changes in an early divergent fungus govern the establishment of a mutualistic symbiosis with endobacteria.</title>
        <authorList>
            <person name="Lastovetsky O.A."/>
            <person name="Gaspar M.L."/>
            <person name="Mondo S.J."/>
            <person name="LaButti K.M."/>
            <person name="Sandor L."/>
            <person name="Grigoriev I.V."/>
            <person name="Henry S.A."/>
            <person name="Pawlowska T.E."/>
        </authorList>
    </citation>
    <scope>NUCLEOTIDE SEQUENCE [LARGE SCALE GENOMIC DNA]</scope>
    <source>
        <strain evidence="7 8">ATCC 52813</strain>
    </source>
</reference>
<sequence>MDISTATTTPESLEQQAIQSTSRGNKRNKVSKACNECRKKKVRCDGAQPCERCQKAAVDCNFSSVASRKGPPKEYLEPFESRLRAVDAALQRIHKSGQTPPIKLDFTSSVDKDYFNISSIGRGLYVPEYPTRVDRIEPLYQNNSNLSAEPPEPHLKIKPPVPMRFDLIKLYFDHIHHSMPFVSKLSITSPQPPSLLLNSVYAVASKFDDQQQQQQQVGNPPGWSYYKMALSLIDIYMDTPRLSTIQALLLLIKYHEHVQRPGFFWRTKSLMQLVIQMTNDLGLSRKDDGSYISHHDSEYRNRTFWAVYTYETLMSTEHGFQPHFSPDKCTAQYPQCTDEEHNDDYNAVLNFHWLSKVIHIQGFVLQFMRSKYGTDVHPLFDEQKDFSHLEQKLNDLGQSIPQIVSSNNDIYVSFIHLIYHVANILLYRPYALSDCVNSSQYNFYCQSSASSITDITEHILSTKGIDVFYSTIRGVQQIIYCLTAALTVQRSKSTETYTQPFDLSQYQKTVSTLNTLVEKSPVTEIEDVSTAESQMWIDTRKRHELASSSNTSSARSSPLDTSLSCPQSPVSPKIKKRRSRSSLQFPSTPDSASYTSTSANPIVSEPMVHQRSAHSTTNRLSRAQNRLSAPSLSSLYQQHPSYYAPQLQQMFQQPVYPPQHMSYHSQPSSPTAQYLADTSGTAASSSGSIDNYYNTPASSPRRSISRRSSLRKSTSFVGDFTIPIQRPTRTGMARPYASARRHTVTNSMSPDLTEALMASGSTALGNDLYLSTMTTRSNRFSAPPNTLLPYNIPMTAQQQQQQVMMDPLFPMDPVIPNTPNESMMGILMNNENNYSFFPSHQP</sequence>
<dbReference type="PANTHER" id="PTHR46910">
    <property type="entry name" value="TRANSCRIPTION FACTOR PDR1"/>
    <property type="match status" value="1"/>
</dbReference>
<dbReference type="CDD" id="cd00067">
    <property type="entry name" value="GAL4"/>
    <property type="match status" value="1"/>
</dbReference>
<dbReference type="InterPro" id="IPR036864">
    <property type="entry name" value="Zn2-C6_fun-type_DNA-bd_sf"/>
</dbReference>
<feature type="compositionally biased region" description="Polar residues" evidence="5">
    <location>
        <begin position="613"/>
        <end position="623"/>
    </location>
</feature>
<keyword evidence="8" id="KW-1185">Reference proteome</keyword>
<keyword evidence="4" id="KW-0539">Nucleus</keyword>
<dbReference type="PROSITE" id="PS50048">
    <property type="entry name" value="ZN2_CY6_FUNGAL_2"/>
    <property type="match status" value="1"/>
</dbReference>
<dbReference type="InterPro" id="IPR050987">
    <property type="entry name" value="AtrR-like"/>
</dbReference>